<dbReference type="EMBL" id="CWOW01000002">
    <property type="protein sequence ID" value="CRZ91308.1"/>
    <property type="molecule type" value="Genomic_DNA"/>
</dbReference>
<proteinExistence type="predicted"/>
<organism evidence="1 2">
    <name type="scientific">Vibrio cholerae</name>
    <dbReference type="NCBI Taxonomy" id="666"/>
    <lineage>
        <taxon>Bacteria</taxon>
        <taxon>Pseudomonadati</taxon>
        <taxon>Pseudomonadota</taxon>
        <taxon>Gammaproteobacteria</taxon>
        <taxon>Vibrionales</taxon>
        <taxon>Vibrionaceae</taxon>
        <taxon>Vibrio</taxon>
    </lineage>
</organism>
<dbReference type="AlphaFoldDB" id="A0A655P2A7"/>
<accession>A0A655P2A7</accession>
<sequence length="77" mass="8425">MVGAIDERGRLPGSKRLAIGRPSLCVANEKSVSSLLSKKPRTNKREPNAFSIEVVKETTLPSRSTMLKWLVEGSSID</sequence>
<reference evidence="1 2" key="1">
    <citation type="submission" date="2015-07" db="EMBL/GenBank/DDBJ databases">
        <authorList>
            <consortium name="Pathogen Informatics"/>
        </authorList>
    </citation>
    <scope>NUCLEOTIDE SEQUENCE [LARGE SCALE GENOMIC DNA]</scope>
    <source>
        <strain evidence="1 2">A51</strain>
    </source>
</reference>
<dbReference type="Proteomes" id="UP000044806">
    <property type="component" value="Unassembled WGS sequence"/>
</dbReference>
<name>A0A655P2A7_VIBCL</name>
<evidence type="ECO:0000313" key="2">
    <source>
        <dbReference type="Proteomes" id="UP000044806"/>
    </source>
</evidence>
<gene>
    <name evidence="1" type="ORF">ERS013165_00480</name>
</gene>
<evidence type="ECO:0000313" key="1">
    <source>
        <dbReference type="EMBL" id="CRZ91308.1"/>
    </source>
</evidence>
<protein>
    <submittedName>
        <fullName evidence="1">Uncharacterized protein</fullName>
    </submittedName>
</protein>